<comment type="caution">
    <text evidence="2">The sequence shown here is derived from an EMBL/GenBank/DDBJ whole genome shotgun (WGS) entry which is preliminary data.</text>
</comment>
<gene>
    <name evidence="2" type="ORF">JFN87_29505</name>
</gene>
<organism evidence="2 3">
    <name type="scientific">Streptomyces montanisoli</name>
    <dbReference type="NCBI Taxonomy" id="2798581"/>
    <lineage>
        <taxon>Bacteria</taxon>
        <taxon>Bacillati</taxon>
        <taxon>Actinomycetota</taxon>
        <taxon>Actinomycetes</taxon>
        <taxon>Kitasatosporales</taxon>
        <taxon>Streptomycetaceae</taxon>
        <taxon>Streptomyces</taxon>
    </lineage>
</organism>
<evidence type="ECO:0000313" key="3">
    <source>
        <dbReference type="Proteomes" id="UP000670475"/>
    </source>
</evidence>
<reference evidence="2" key="1">
    <citation type="submission" date="2021-03" db="EMBL/GenBank/DDBJ databases">
        <title>Whole genome sequence of Streptomyces bomunensis MMS17-BM035.</title>
        <authorList>
            <person name="Lee J.H."/>
        </authorList>
    </citation>
    <scope>NUCLEOTIDE SEQUENCE</scope>
    <source>
        <strain evidence="2">MMS17-BM035</strain>
    </source>
</reference>
<keyword evidence="2" id="KW-0255">Endonuclease</keyword>
<dbReference type="Gene3D" id="3.90.1570.10">
    <property type="entry name" value="tt1808, chain A"/>
    <property type="match status" value="1"/>
</dbReference>
<keyword evidence="3" id="KW-1185">Reference proteome</keyword>
<keyword evidence="2" id="KW-0378">Hydrolase</keyword>
<dbReference type="RefSeq" id="WP_209344978.1">
    <property type="nucleotide sequence ID" value="NZ_JAGIQL010000203.1"/>
</dbReference>
<dbReference type="InterPro" id="IPR011335">
    <property type="entry name" value="Restrct_endonuc-II-like"/>
</dbReference>
<evidence type="ECO:0000313" key="2">
    <source>
        <dbReference type="EMBL" id="MBP0461562.1"/>
    </source>
</evidence>
<sequence length="197" mass="21733">MTVMADRTPQMGVDEFERIAAFAAAETDTVRFEFIDGRVGVKGVPDGDHGEILLWLQTVCMQHRPDLGLYVEQGLRVETYRKGRARPDGCFAPRGSFSGQGEWGDPSGVLMTVEVTSFDSDTNDRDRKEKPPAYAGAGIPAHLLVDRDACTVTVYSDPRPDGGGYRETHTVAFGVRVRLPDPVGIELDTEELKNYVR</sequence>
<dbReference type="AlphaFoldDB" id="A0A940MKP4"/>
<dbReference type="Pfam" id="PF05685">
    <property type="entry name" value="Uma2"/>
    <property type="match status" value="1"/>
</dbReference>
<dbReference type="InterPro" id="IPR008538">
    <property type="entry name" value="Uma2"/>
</dbReference>
<protein>
    <submittedName>
        <fullName evidence="2">Uma2 family endonuclease</fullName>
    </submittedName>
</protein>
<proteinExistence type="predicted"/>
<dbReference type="GO" id="GO:0004519">
    <property type="term" value="F:endonuclease activity"/>
    <property type="evidence" value="ECO:0007669"/>
    <property type="project" value="UniProtKB-KW"/>
</dbReference>
<dbReference type="PANTHER" id="PTHR35400:SF3">
    <property type="entry name" value="SLL1072 PROTEIN"/>
    <property type="match status" value="1"/>
</dbReference>
<keyword evidence="2" id="KW-0540">Nuclease</keyword>
<accession>A0A940MKP4</accession>
<feature type="domain" description="Putative restriction endonuclease" evidence="1">
    <location>
        <begin position="14"/>
        <end position="189"/>
    </location>
</feature>
<dbReference type="InterPro" id="IPR012296">
    <property type="entry name" value="Nuclease_put_TT1808"/>
</dbReference>
<dbReference type="Proteomes" id="UP000670475">
    <property type="component" value="Unassembled WGS sequence"/>
</dbReference>
<evidence type="ECO:0000259" key="1">
    <source>
        <dbReference type="Pfam" id="PF05685"/>
    </source>
</evidence>
<name>A0A940MKP4_9ACTN</name>
<dbReference type="SUPFAM" id="SSF52980">
    <property type="entry name" value="Restriction endonuclease-like"/>
    <property type="match status" value="1"/>
</dbReference>
<dbReference type="EMBL" id="JAGIQL010000203">
    <property type="protein sequence ID" value="MBP0461562.1"/>
    <property type="molecule type" value="Genomic_DNA"/>
</dbReference>
<dbReference type="PANTHER" id="PTHR35400">
    <property type="entry name" value="SLR1083 PROTEIN"/>
    <property type="match status" value="1"/>
</dbReference>
<dbReference type="CDD" id="cd06260">
    <property type="entry name" value="DUF820-like"/>
    <property type="match status" value="1"/>
</dbReference>